<evidence type="ECO:0000313" key="1">
    <source>
        <dbReference type="EMBL" id="CAG8593535.1"/>
    </source>
</evidence>
<reference evidence="1" key="1">
    <citation type="submission" date="2021-06" db="EMBL/GenBank/DDBJ databases">
        <authorList>
            <person name="Kallberg Y."/>
            <person name="Tangrot J."/>
            <person name="Rosling A."/>
        </authorList>
    </citation>
    <scope>NUCLEOTIDE SEQUENCE</scope>
    <source>
        <strain evidence="1">FL966</strain>
    </source>
</reference>
<organism evidence="1 2">
    <name type="scientific">Cetraspora pellucida</name>
    <dbReference type="NCBI Taxonomy" id="1433469"/>
    <lineage>
        <taxon>Eukaryota</taxon>
        <taxon>Fungi</taxon>
        <taxon>Fungi incertae sedis</taxon>
        <taxon>Mucoromycota</taxon>
        <taxon>Glomeromycotina</taxon>
        <taxon>Glomeromycetes</taxon>
        <taxon>Diversisporales</taxon>
        <taxon>Gigasporaceae</taxon>
        <taxon>Cetraspora</taxon>
    </lineage>
</organism>
<proteinExistence type="predicted"/>
<dbReference type="Proteomes" id="UP000789759">
    <property type="component" value="Unassembled WGS sequence"/>
</dbReference>
<name>A0A9N9CBZ6_9GLOM</name>
<dbReference type="OrthoDB" id="2487255at2759"/>
<dbReference type="AlphaFoldDB" id="A0A9N9CBZ6"/>
<comment type="caution">
    <text evidence="1">The sequence shown here is derived from an EMBL/GenBank/DDBJ whole genome shotgun (WGS) entry which is preliminary data.</text>
</comment>
<sequence>MATTFEEQLESKSSANATVIPAPIVYIKVVAVKKLVVEYWGSIRGGNQDHCLEKIIMFKAGLCLNTFAWNNKIGRLTFAKTFVKDVFINQERKLEDQRRSDTIETVEVNHVGENQLRGDFECTSSLGRSILDVINDWEGSSFWDRGSQRIPFGLAARFLTRWDVGRDIQVDQDHENDRREPQQYSDSTYNYYRSGGNRNDPSTWSSHELKEWLSDKRISYKGIPEKQELVTLVNVYKSENIYKSINKDNQAARKNYKRLLNINFNTFVKI</sequence>
<gene>
    <name evidence="1" type="ORF">CPELLU_LOCUS6652</name>
</gene>
<protein>
    <submittedName>
        <fullName evidence="1">80_t:CDS:1</fullName>
    </submittedName>
</protein>
<accession>A0A9N9CBZ6</accession>
<dbReference type="EMBL" id="CAJVQA010004190">
    <property type="protein sequence ID" value="CAG8593535.1"/>
    <property type="molecule type" value="Genomic_DNA"/>
</dbReference>
<keyword evidence="2" id="KW-1185">Reference proteome</keyword>
<evidence type="ECO:0000313" key="2">
    <source>
        <dbReference type="Proteomes" id="UP000789759"/>
    </source>
</evidence>